<gene>
    <name evidence="2" type="ORF">KIN20_027415</name>
</gene>
<proteinExistence type="predicted"/>
<organism evidence="2 3">
    <name type="scientific">Parelaphostrongylus tenuis</name>
    <name type="common">Meningeal worm</name>
    <dbReference type="NCBI Taxonomy" id="148309"/>
    <lineage>
        <taxon>Eukaryota</taxon>
        <taxon>Metazoa</taxon>
        <taxon>Ecdysozoa</taxon>
        <taxon>Nematoda</taxon>
        <taxon>Chromadorea</taxon>
        <taxon>Rhabditida</taxon>
        <taxon>Rhabditina</taxon>
        <taxon>Rhabditomorpha</taxon>
        <taxon>Strongyloidea</taxon>
        <taxon>Metastrongylidae</taxon>
        <taxon>Parelaphostrongylus</taxon>
    </lineage>
</organism>
<sequence length="103" mass="11693">MRYEQEPVTVQGEDEAMPLRAPGLPRWWGRGSHLPGSRERLCGGGDLSWLWSDEQDLEREEEQEDGGKYDPGPVMNSQEASLKVAECSLRTTWNCRDKAEQEG</sequence>
<reference evidence="2" key="1">
    <citation type="submission" date="2021-06" db="EMBL/GenBank/DDBJ databases">
        <title>Parelaphostrongylus tenuis whole genome reference sequence.</title>
        <authorList>
            <person name="Garwood T.J."/>
            <person name="Larsen P.A."/>
            <person name="Fountain-Jones N.M."/>
            <person name="Garbe J.R."/>
            <person name="Macchietto M.G."/>
            <person name="Kania S.A."/>
            <person name="Gerhold R.W."/>
            <person name="Richards J.E."/>
            <person name="Wolf T.M."/>
        </authorList>
    </citation>
    <scope>NUCLEOTIDE SEQUENCE</scope>
    <source>
        <strain evidence="2">MNPRO001-30</strain>
        <tissue evidence="2">Meninges</tissue>
    </source>
</reference>
<evidence type="ECO:0000313" key="3">
    <source>
        <dbReference type="Proteomes" id="UP001196413"/>
    </source>
</evidence>
<dbReference type="AlphaFoldDB" id="A0AAD5QZK1"/>
<evidence type="ECO:0000256" key="1">
    <source>
        <dbReference type="SAM" id="MobiDB-lite"/>
    </source>
</evidence>
<comment type="caution">
    <text evidence="2">The sequence shown here is derived from an EMBL/GenBank/DDBJ whole genome shotgun (WGS) entry which is preliminary data.</text>
</comment>
<dbReference type="Proteomes" id="UP001196413">
    <property type="component" value="Unassembled WGS sequence"/>
</dbReference>
<keyword evidence="3" id="KW-1185">Reference proteome</keyword>
<protein>
    <submittedName>
        <fullName evidence="2">Uncharacterized protein</fullName>
    </submittedName>
</protein>
<name>A0AAD5QZK1_PARTN</name>
<feature type="region of interest" description="Disordered" evidence="1">
    <location>
        <begin position="52"/>
        <end position="75"/>
    </location>
</feature>
<evidence type="ECO:0000313" key="2">
    <source>
        <dbReference type="EMBL" id="KAJ1366678.1"/>
    </source>
</evidence>
<accession>A0AAD5QZK1</accession>
<feature type="compositionally biased region" description="Acidic residues" evidence="1">
    <location>
        <begin position="53"/>
        <end position="64"/>
    </location>
</feature>
<dbReference type="EMBL" id="JAHQIW010005633">
    <property type="protein sequence ID" value="KAJ1366678.1"/>
    <property type="molecule type" value="Genomic_DNA"/>
</dbReference>